<dbReference type="InterPro" id="IPR023187">
    <property type="entry name" value="Tscrpt_reg_MarR-type_CS"/>
</dbReference>
<dbReference type="Pfam" id="PF01047">
    <property type="entry name" value="MarR"/>
    <property type="match status" value="1"/>
</dbReference>
<dbReference type="InterPro" id="IPR036390">
    <property type="entry name" value="WH_DNA-bd_sf"/>
</dbReference>
<dbReference type="SMART" id="SM00347">
    <property type="entry name" value="HTH_MARR"/>
    <property type="match status" value="1"/>
</dbReference>
<evidence type="ECO:0000256" key="3">
    <source>
        <dbReference type="ARBA" id="ARBA00023163"/>
    </source>
</evidence>
<gene>
    <name evidence="5" type="ORF">E6O51_18235</name>
</gene>
<dbReference type="OrthoDB" id="32523at2"/>
<dbReference type="EMBL" id="SSOD01000018">
    <property type="protein sequence ID" value="THF57238.1"/>
    <property type="molecule type" value="Genomic_DNA"/>
</dbReference>
<feature type="domain" description="HTH marR-type" evidence="4">
    <location>
        <begin position="11"/>
        <end position="144"/>
    </location>
</feature>
<reference evidence="5 6" key="1">
    <citation type="submission" date="2019-04" db="EMBL/GenBank/DDBJ databases">
        <title>Azoarcus rhizosphaerae sp. nov. isolated from rhizosphere of Ficus religiosa.</title>
        <authorList>
            <person name="Lin S.-Y."/>
            <person name="Hameed A."/>
            <person name="Hsu Y.-H."/>
            <person name="Young C.-C."/>
        </authorList>
    </citation>
    <scope>NUCLEOTIDE SEQUENCE [LARGE SCALE GENOMIC DNA]</scope>
    <source>
        <strain evidence="5 6">CC-YHH848</strain>
    </source>
</reference>
<keyword evidence="6" id="KW-1185">Reference proteome</keyword>
<dbReference type="AlphaFoldDB" id="A0A4S4AG35"/>
<sequence length="158" mass="17901">MTQHDPIHDDSARYATLLHRASALWRTRLDNRLRPYGMTQATWRILWLLSQDGAPCNQSELAARLGVENPTLVRTLDRMEQKGWLRRVADSRDRRRKHVEITAAGLEAARRMEGDVVAVRTEMLAGIPPDELVGGIRLLERIVAQGRAGESQGAEEER</sequence>
<dbReference type="InterPro" id="IPR039422">
    <property type="entry name" value="MarR/SlyA-like"/>
</dbReference>
<dbReference type="Gene3D" id="1.10.10.10">
    <property type="entry name" value="Winged helix-like DNA-binding domain superfamily/Winged helix DNA-binding domain"/>
    <property type="match status" value="1"/>
</dbReference>
<evidence type="ECO:0000313" key="6">
    <source>
        <dbReference type="Proteomes" id="UP000307956"/>
    </source>
</evidence>
<proteinExistence type="predicted"/>
<accession>A0A4S4AG35</accession>
<dbReference type="PROSITE" id="PS50995">
    <property type="entry name" value="HTH_MARR_2"/>
    <property type="match status" value="1"/>
</dbReference>
<dbReference type="SUPFAM" id="SSF46785">
    <property type="entry name" value="Winged helix' DNA-binding domain"/>
    <property type="match status" value="1"/>
</dbReference>
<dbReference type="RefSeq" id="WP_136386443.1">
    <property type="nucleotide sequence ID" value="NZ_SSOD01000018.1"/>
</dbReference>
<organism evidence="5 6">
    <name type="scientific">Pseudothauera rhizosphaerae</name>
    <dbReference type="NCBI Taxonomy" id="2565932"/>
    <lineage>
        <taxon>Bacteria</taxon>
        <taxon>Pseudomonadati</taxon>
        <taxon>Pseudomonadota</taxon>
        <taxon>Betaproteobacteria</taxon>
        <taxon>Rhodocyclales</taxon>
        <taxon>Zoogloeaceae</taxon>
        <taxon>Pseudothauera</taxon>
    </lineage>
</organism>
<comment type="caution">
    <text evidence="5">The sequence shown here is derived from an EMBL/GenBank/DDBJ whole genome shotgun (WGS) entry which is preliminary data.</text>
</comment>
<keyword evidence="3" id="KW-0804">Transcription</keyword>
<dbReference type="PANTHER" id="PTHR33164:SF64">
    <property type="entry name" value="TRANSCRIPTIONAL REGULATOR SLYA"/>
    <property type="match status" value="1"/>
</dbReference>
<keyword evidence="2" id="KW-0238">DNA-binding</keyword>
<dbReference type="GO" id="GO:0003677">
    <property type="term" value="F:DNA binding"/>
    <property type="evidence" value="ECO:0007669"/>
    <property type="project" value="UniProtKB-KW"/>
</dbReference>
<dbReference type="PROSITE" id="PS01117">
    <property type="entry name" value="HTH_MARR_1"/>
    <property type="match status" value="1"/>
</dbReference>
<evidence type="ECO:0000313" key="5">
    <source>
        <dbReference type="EMBL" id="THF57238.1"/>
    </source>
</evidence>
<dbReference type="PRINTS" id="PR00598">
    <property type="entry name" value="HTHMARR"/>
</dbReference>
<evidence type="ECO:0000256" key="2">
    <source>
        <dbReference type="ARBA" id="ARBA00023125"/>
    </source>
</evidence>
<dbReference type="InterPro" id="IPR000835">
    <property type="entry name" value="HTH_MarR-typ"/>
</dbReference>
<dbReference type="GO" id="GO:0003700">
    <property type="term" value="F:DNA-binding transcription factor activity"/>
    <property type="evidence" value="ECO:0007669"/>
    <property type="project" value="InterPro"/>
</dbReference>
<evidence type="ECO:0000256" key="1">
    <source>
        <dbReference type="ARBA" id="ARBA00023015"/>
    </source>
</evidence>
<evidence type="ECO:0000259" key="4">
    <source>
        <dbReference type="PROSITE" id="PS50995"/>
    </source>
</evidence>
<name>A0A4S4AG35_9RHOO</name>
<keyword evidence="1" id="KW-0805">Transcription regulation</keyword>
<protein>
    <submittedName>
        <fullName evidence="5">MarR family transcriptional regulator</fullName>
    </submittedName>
</protein>
<dbReference type="PANTHER" id="PTHR33164">
    <property type="entry name" value="TRANSCRIPTIONAL REGULATOR, MARR FAMILY"/>
    <property type="match status" value="1"/>
</dbReference>
<dbReference type="GO" id="GO:0006950">
    <property type="term" value="P:response to stress"/>
    <property type="evidence" value="ECO:0007669"/>
    <property type="project" value="TreeGrafter"/>
</dbReference>
<dbReference type="Proteomes" id="UP000307956">
    <property type="component" value="Unassembled WGS sequence"/>
</dbReference>
<dbReference type="InterPro" id="IPR036388">
    <property type="entry name" value="WH-like_DNA-bd_sf"/>
</dbReference>